<reference evidence="4" key="1">
    <citation type="journal article" date="2019" name="Int. J. Syst. Evol. Microbiol.">
        <title>The Global Catalogue of Microorganisms (GCM) 10K type strain sequencing project: providing services to taxonomists for standard genome sequencing and annotation.</title>
        <authorList>
            <consortium name="The Broad Institute Genomics Platform"/>
            <consortium name="The Broad Institute Genome Sequencing Center for Infectious Disease"/>
            <person name="Wu L."/>
            <person name="Ma J."/>
        </authorList>
    </citation>
    <scope>NUCLEOTIDE SEQUENCE [LARGE SCALE GENOMIC DNA]</scope>
    <source>
        <strain evidence="4">JCM 3369</strain>
    </source>
</reference>
<dbReference type="EMBL" id="JBHSXS010000019">
    <property type="protein sequence ID" value="MFC6883474.1"/>
    <property type="molecule type" value="Genomic_DNA"/>
</dbReference>
<gene>
    <name evidence="3" type="ORF">ACFQKB_27200</name>
</gene>
<evidence type="ECO:0000256" key="1">
    <source>
        <dbReference type="SAM" id="MobiDB-lite"/>
    </source>
</evidence>
<feature type="compositionally biased region" description="Polar residues" evidence="1">
    <location>
        <begin position="74"/>
        <end position="83"/>
    </location>
</feature>
<dbReference type="Proteomes" id="UP001596380">
    <property type="component" value="Unassembled WGS sequence"/>
</dbReference>
<feature type="region of interest" description="Disordered" evidence="1">
    <location>
        <begin position="63"/>
        <end position="83"/>
    </location>
</feature>
<protein>
    <recommendedName>
        <fullName evidence="2">DNA-binding phage zinc finger domain-containing protein</fullName>
    </recommendedName>
</protein>
<name>A0ABW2CNV2_9ACTN</name>
<proteinExistence type="predicted"/>
<dbReference type="InterPro" id="IPR056911">
    <property type="entry name" value="Phage_Znf_bind_put"/>
</dbReference>
<feature type="domain" description="DNA-binding phage zinc finger" evidence="2">
    <location>
        <begin position="27"/>
        <end position="81"/>
    </location>
</feature>
<accession>A0ABW2CNV2</accession>
<sequence>MTPGDTWGRGTPPNAVYRQARAPFTDEARALALTVPCPVESCGARPTEPCTTASGAELVRSPAHPSRLAAARQAQENQHVPRP</sequence>
<evidence type="ECO:0000313" key="3">
    <source>
        <dbReference type="EMBL" id="MFC6883474.1"/>
    </source>
</evidence>
<comment type="caution">
    <text evidence="3">The sequence shown here is derived from an EMBL/GenBank/DDBJ whole genome shotgun (WGS) entry which is preliminary data.</text>
</comment>
<evidence type="ECO:0000259" key="2">
    <source>
        <dbReference type="Pfam" id="PF24623"/>
    </source>
</evidence>
<evidence type="ECO:0000313" key="4">
    <source>
        <dbReference type="Proteomes" id="UP001596380"/>
    </source>
</evidence>
<dbReference type="RefSeq" id="WP_378050373.1">
    <property type="nucleotide sequence ID" value="NZ_JBHSXE010000002.1"/>
</dbReference>
<dbReference type="Pfam" id="PF24623">
    <property type="entry name" value="Phage_zn_bind_8"/>
    <property type="match status" value="1"/>
</dbReference>
<organism evidence="3 4">
    <name type="scientific">Actinomadura yumaensis</name>
    <dbReference type="NCBI Taxonomy" id="111807"/>
    <lineage>
        <taxon>Bacteria</taxon>
        <taxon>Bacillati</taxon>
        <taxon>Actinomycetota</taxon>
        <taxon>Actinomycetes</taxon>
        <taxon>Streptosporangiales</taxon>
        <taxon>Thermomonosporaceae</taxon>
        <taxon>Actinomadura</taxon>
    </lineage>
</organism>
<keyword evidence="4" id="KW-1185">Reference proteome</keyword>